<evidence type="ECO:0000313" key="2">
    <source>
        <dbReference type="EMBL" id="MFC4010472.1"/>
    </source>
</evidence>
<dbReference type="EMBL" id="JBHSBI010000012">
    <property type="protein sequence ID" value="MFC4010472.1"/>
    <property type="molecule type" value="Genomic_DNA"/>
</dbReference>
<name>A0ABV8G903_9ACTN</name>
<comment type="caution">
    <text evidence="2">The sequence shown here is derived from an EMBL/GenBank/DDBJ whole genome shotgun (WGS) entry which is preliminary data.</text>
</comment>
<evidence type="ECO:0000256" key="1">
    <source>
        <dbReference type="SAM" id="MobiDB-lite"/>
    </source>
</evidence>
<sequence length="290" mass="30423">MWIAVTVVAAAVIGALAWWLRRDSAGGDAGDAGGAEPRQGWELRLTTESEAAFTEGLRAYRDAGNPLDVAGEQGVLTVYEPPRLISLHLLADAFAARGNAAMHDPQGTFAALMAWCADTERPGVLHLRPGWLEEEVDGMDRARFAAAVREVVGGGAGVCHAEVGSLQVAVTAPVEEATPHVNGKPVAALAKDLLDGAVQRSRGANTMMLDLARVLDHFRDVRDKQPDAAAGELLREIVARLVASGGPGLTWVRPPTEEERQVVLTAAESGRESGRGTETETGTGAGADPS</sequence>
<dbReference type="RefSeq" id="WP_379530471.1">
    <property type="nucleotide sequence ID" value="NZ_JBHSBI010000012.1"/>
</dbReference>
<reference evidence="3" key="1">
    <citation type="journal article" date="2019" name="Int. J. Syst. Evol. Microbiol.">
        <title>The Global Catalogue of Microorganisms (GCM) 10K type strain sequencing project: providing services to taxonomists for standard genome sequencing and annotation.</title>
        <authorList>
            <consortium name="The Broad Institute Genomics Platform"/>
            <consortium name="The Broad Institute Genome Sequencing Center for Infectious Disease"/>
            <person name="Wu L."/>
            <person name="Ma J."/>
        </authorList>
    </citation>
    <scope>NUCLEOTIDE SEQUENCE [LARGE SCALE GENOMIC DNA]</scope>
    <source>
        <strain evidence="3">TBRC 1276</strain>
    </source>
</reference>
<organism evidence="2 3">
    <name type="scientific">Nonomuraea purpurea</name>
    <dbReference type="NCBI Taxonomy" id="1849276"/>
    <lineage>
        <taxon>Bacteria</taxon>
        <taxon>Bacillati</taxon>
        <taxon>Actinomycetota</taxon>
        <taxon>Actinomycetes</taxon>
        <taxon>Streptosporangiales</taxon>
        <taxon>Streptosporangiaceae</taxon>
        <taxon>Nonomuraea</taxon>
    </lineage>
</organism>
<keyword evidence="3" id="KW-1185">Reference proteome</keyword>
<evidence type="ECO:0000313" key="3">
    <source>
        <dbReference type="Proteomes" id="UP001595851"/>
    </source>
</evidence>
<feature type="compositionally biased region" description="Basic and acidic residues" evidence="1">
    <location>
        <begin position="269"/>
        <end position="278"/>
    </location>
</feature>
<protein>
    <submittedName>
        <fullName evidence="2">Uncharacterized protein</fullName>
    </submittedName>
</protein>
<proteinExistence type="predicted"/>
<accession>A0ABV8G903</accession>
<dbReference type="Proteomes" id="UP001595851">
    <property type="component" value="Unassembled WGS sequence"/>
</dbReference>
<feature type="region of interest" description="Disordered" evidence="1">
    <location>
        <begin position="251"/>
        <end position="290"/>
    </location>
</feature>
<gene>
    <name evidence="2" type="ORF">ACFOY2_24815</name>
</gene>